<feature type="site" description="Interaction with substrate tRNA" evidence="10">
    <location>
        <position position="126"/>
    </location>
</feature>
<dbReference type="Gene3D" id="1.10.20.140">
    <property type="match status" value="1"/>
</dbReference>
<comment type="caution">
    <text evidence="10">Lacks conserved residue(s) required for the propagation of feature annotation.</text>
</comment>
<protein>
    <recommendedName>
        <fullName evidence="10">tRNA dimethylallyltransferase</fullName>
        <ecNumber evidence="10">2.5.1.75</ecNumber>
    </recommendedName>
    <alternativeName>
        <fullName evidence="10">Dimethylallyl diphosphate:tRNA dimethylallyltransferase</fullName>
        <shortName evidence="10">DMAPP:tRNA dimethylallyltransferase</shortName>
        <shortName evidence="10">DMATase</shortName>
    </alternativeName>
    <alternativeName>
        <fullName evidence="10">Isopentenyl-diphosphate:tRNA isopentenyltransferase</fullName>
        <shortName evidence="10">IPP transferase</shortName>
        <shortName evidence="10">IPPT</shortName>
        <shortName evidence="10">IPTase</shortName>
    </alternativeName>
</protein>
<keyword evidence="8 10" id="KW-0460">Magnesium</keyword>
<keyword evidence="6 10" id="KW-0547">Nucleotide-binding</keyword>
<evidence type="ECO:0000256" key="2">
    <source>
        <dbReference type="ARBA" id="ARBA00003213"/>
    </source>
</evidence>
<dbReference type="HAMAP" id="MF_00185">
    <property type="entry name" value="IPP_trans"/>
    <property type="match status" value="1"/>
</dbReference>
<keyword evidence="15" id="KW-1185">Reference proteome</keyword>
<dbReference type="GO" id="GO:0005524">
    <property type="term" value="F:ATP binding"/>
    <property type="evidence" value="ECO:0007669"/>
    <property type="project" value="UniProtKB-UniRule"/>
</dbReference>
<keyword evidence="4 10" id="KW-0808">Transferase</keyword>
<dbReference type="CDD" id="cd02019">
    <property type="entry name" value="NK"/>
    <property type="match status" value="1"/>
</dbReference>
<evidence type="ECO:0000256" key="9">
    <source>
        <dbReference type="ARBA" id="ARBA00049563"/>
    </source>
</evidence>
<keyword evidence="5 10" id="KW-0819">tRNA processing</keyword>
<proteinExistence type="inferred from homology"/>
<sequence>MSEAVKNAILIAGATASGKSALALKLAKEHEGFIVNTDSMQVYDVLNLLTARPPEEDLSQAEHYLYGHVAPSVTYSTGKWFDDVKTLLAKSENQGRVPVFVGGTGLYFRALVGGLSQIPDVPDDIRHYWRARMEEEGAESLHRILSEIDPVMAANLKPADGQRILRSIEIMKATGKSLSFWQKPTGTALVDEKSAQKFVVTQERPVLRQRIADRFALMWNGGAQEEVAKLMALQLDPSLPAMKAIGVREIADYQAGHLSRERAIELAVTATRQYAKRQSTWFRNQLDESWKIYRP</sequence>
<dbReference type="GO" id="GO:0006400">
    <property type="term" value="P:tRNA modification"/>
    <property type="evidence" value="ECO:0007669"/>
    <property type="project" value="TreeGrafter"/>
</dbReference>
<evidence type="ECO:0000256" key="13">
    <source>
        <dbReference type="RuleBase" id="RU003785"/>
    </source>
</evidence>
<evidence type="ECO:0000256" key="3">
    <source>
        <dbReference type="ARBA" id="ARBA00005842"/>
    </source>
</evidence>
<organism evidence="14 15">
    <name type="scientific">Paenochrobactrum gallinarii</name>
    <dbReference type="NCBI Taxonomy" id="643673"/>
    <lineage>
        <taxon>Bacteria</taxon>
        <taxon>Pseudomonadati</taxon>
        <taxon>Pseudomonadota</taxon>
        <taxon>Alphaproteobacteria</taxon>
        <taxon>Hyphomicrobiales</taxon>
        <taxon>Brucellaceae</taxon>
        <taxon>Paenochrobactrum</taxon>
    </lineage>
</organism>
<evidence type="ECO:0000313" key="15">
    <source>
        <dbReference type="Proteomes" id="UP000555393"/>
    </source>
</evidence>
<comment type="function">
    <text evidence="2 10 12">Catalyzes the transfer of a dimethylallyl group onto the adenine at position 37 in tRNAs that read codons beginning with uridine, leading to the formation of N6-(dimethylallyl)adenosine (i(6)A).</text>
</comment>
<feature type="region of interest" description="Interaction with substrate tRNA" evidence="10">
    <location>
        <begin position="38"/>
        <end position="41"/>
    </location>
</feature>
<dbReference type="PANTHER" id="PTHR11088">
    <property type="entry name" value="TRNA DIMETHYLALLYLTRANSFERASE"/>
    <property type="match status" value="1"/>
</dbReference>
<dbReference type="NCBIfam" id="TIGR00174">
    <property type="entry name" value="miaA"/>
    <property type="match status" value="1"/>
</dbReference>
<dbReference type="PANTHER" id="PTHR11088:SF60">
    <property type="entry name" value="TRNA DIMETHYLALLYLTRANSFERASE"/>
    <property type="match status" value="1"/>
</dbReference>
<evidence type="ECO:0000256" key="8">
    <source>
        <dbReference type="ARBA" id="ARBA00022842"/>
    </source>
</evidence>
<feature type="region of interest" description="Interaction with substrate tRNA" evidence="10">
    <location>
        <begin position="162"/>
        <end position="166"/>
    </location>
</feature>
<comment type="caution">
    <text evidence="14">The sequence shown here is derived from an EMBL/GenBank/DDBJ whole genome shotgun (WGS) entry which is preliminary data.</text>
</comment>
<feature type="binding site" evidence="10">
    <location>
        <begin position="13"/>
        <end position="20"/>
    </location>
    <ligand>
        <name>ATP</name>
        <dbReference type="ChEBI" id="CHEBI:30616"/>
    </ligand>
</feature>
<evidence type="ECO:0000256" key="4">
    <source>
        <dbReference type="ARBA" id="ARBA00022679"/>
    </source>
</evidence>
<dbReference type="EC" id="2.5.1.75" evidence="10"/>
<comment type="subunit">
    <text evidence="10">Monomer.</text>
</comment>
<gene>
    <name evidence="10" type="primary">miaA</name>
    <name evidence="14" type="ORF">FHS77_000303</name>
</gene>
<evidence type="ECO:0000313" key="14">
    <source>
        <dbReference type="EMBL" id="MBB6259795.1"/>
    </source>
</evidence>
<dbReference type="GO" id="GO:0052381">
    <property type="term" value="F:tRNA dimethylallyltransferase activity"/>
    <property type="evidence" value="ECO:0007669"/>
    <property type="project" value="UniProtKB-UniRule"/>
</dbReference>
<comment type="similarity">
    <text evidence="3 10 13">Belongs to the IPP transferase family.</text>
</comment>
<dbReference type="AlphaFoldDB" id="A0A841LP52"/>
<name>A0A841LP52_9HYPH</name>
<evidence type="ECO:0000256" key="5">
    <source>
        <dbReference type="ARBA" id="ARBA00022694"/>
    </source>
</evidence>
<dbReference type="InterPro" id="IPR018022">
    <property type="entry name" value="IPT"/>
</dbReference>
<dbReference type="EMBL" id="JACIIU010000001">
    <property type="protein sequence ID" value="MBB6259795.1"/>
    <property type="molecule type" value="Genomic_DNA"/>
</dbReference>
<reference evidence="14 15" key="1">
    <citation type="submission" date="2020-08" db="EMBL/GenBank/DDBJ databases">
        <title>Genomic Encyclopedia of Type Strains, Phase IV (KMG-IV): sequencing the most valuable type-strain genomes for metagenomic binning, comparative biology and taxonomic classification.</title>
        <authorList>
            <person name="Goeker M."/>
        </authorList>
    </citation>
    <scope>NUCLEOTIDE SEQUENCE [LARGE SCALE GENOMIC DNA]</scope>
    <source>
        <strain evidence="14 15">DSM 22336</strain>
    </source>
</reference>
<evidence type="ECO:0000256" key="1">
    <source>
        <dbReference type="ARBA" id="ARBA00001946"/>
    </source>
</evidence>
<feature type="binding site" evidence="10">
    <location>
        <begin position="15"/>
        <end position="20"/>
    </location>
    <ligand>
        <name>substrate</name>
    </ligand>
</feature>
<comment type="cofactor">
    <cofactor evidence="1 10">
        <name>Mg(2+)</name>
        <dbReference type="ChEBI" id="CHEBI:18420"/>
    </cofactor>
</comment>
<evidence type="ECO:0000256" key="10">
    <source>
        <dbReference type="HAMAP-Rule" id="MF_00185"/>
    </source>
</evidence>
<dbReference type="Pfam" id="PF01715">
    <property type="entry name" value="IPPT"/>
    <property type="match status" value="1"/>
</dbReference>
<comment type="catalytic activity">
    <reaction evidence="9 10 11">
        <text>adenosine(37) in tRNA + dimethylallyl diphosphate = N(6)-dimethylallyladenosine(37) in tRNA + diphosphate</text>
        <dbReference type="Rhea" id="RHEA:26482"/>
        <dbReference type="Rhea" id="RHEA-COMP:10162"/>
        <dbReference type="Rhea" id="RHEA-COMP:10375"/>
        <dbReference type="ChEBI" id="CHEBI:33019"/>
        <dbReference type="ChEBI" id="CHEBI:57623"/>
        <dbReference type="ChEBI" id="CHEBI:74411"/>
        <dbReference type="ChEBI" id="CHEBI:74415"/>
        <dbReference type="EC" id="2.5.1.75"/>
    </reaction>
</comment>
<dbReference type="InterPro" id="IPR039657">
    <property type="entry name" value="Dimethylallyltransferase"/>
</dbReference>
<evidence type="ECO:0000256" key="6">
    <source>
        <dbReference type="ARBA" id="ARBA00022741"/>
    </source>
</evidence>
<feature type="site" description="Interaction with substrate tRNA" evidence="10">
    <location>
        <position position="104"/>
    </location>
</feature>
<keyword evidence="7 10" id="KW-0067">ATP-binding</keyword>
<dbReference type="Proteomes" id="UP000555393">
    <property type="component" value="Unassembled WGS sequence"/>
</dbReference>
<dbReference type="Gene3D" id="3.40.50.300">
    <property type="entry name" value="P-loop containing nucleotide triphosphate hydrolases"/>
    <property type="match status" value="1"/>
</dbReference>
<evidence type="ECO:0000256" key="11">
    <source>
        <dbReference type="RuleBase" id="RU003783"/>
    </source>
</evidence>
<dbReference type="SUPFAM" id="SSF52540">
    <property type="entry name" value="P-loop containing nucleoside triphosphate hydrolases"/>
    <property type="match status" value="1"/>
</dbReference>
<evidence type="ECO:0000256" key="7">
    <source>
        <dbReference type="ARBA" id="ARBA00022840"/>
    </source>
</evidence>
<dbReference type="RefSeq" id="WP_184218953.1">
    <property type="nucleotide sequence ID" value="NZ_JACIIU010000001.1"/>
</dbReference>
<evidence type="ECO:0000256" key="12">
    <source>
        <dbReference type="RuleBase" id="RU003784"/>
    </source>
</evidence>
<dbReference type="InterPro" id="IPR027417">
    <property type="entry name" value="P-loop_NTPase"/>
</dbReference>
<accession>A0A841LP52</accession>